<sequence>MFDGSMLQIEILTHPQVFTSVSVRAGTGADITDIAENSTTTYAICAISYLWSLAIAIWTLLSMQSCMVTVIV</sequence>
<evidence type="ECO:0000313" key="2">
    <source>
        <dbReference type="EMBL" id="CAD6442200.1"/>
    </source>
</evidence>
<comment type="caution">
    <text evidence="2">The sequence shown here is derived from an EMBL/GenBank/DDBJ whole genome shotgun (WGS) entry which is preliminary data.</text>
</comment>
<dbReference type="Proteomes" id="UP000624404">
    <property type="component" value="Unassembled WGS sequence"/>
</dbReference>
<dbReference type="EMBL" id="CAJHIA010000007">
    <property type="protein sequence ID" value="CAD6442200.1"/>
    <property type="molecule type" value="Genomic_DNA"/>
</dbReference>
<keyword evidence="3" id="KW-1185">Reference proteome</keyword>
<accession>A0A8H2ZPR5</accession>
<name>A0A8H2ZPR5_9HELO</name>
<keyword evidence="1" id="KW-1133">Transmembrane helix</keyword>
<protein>
    <submittedName>
        <fullName evidence="2">8f0d22ac-448d-4962-ae3a-7cf1e62ee916-CDS</fullName>
    </submittedName>
</protein>
<dbReference type="OrthoDB" id="10568071at2759"/>
<evidence type="ECO:0000313" key="3">
    <source>
        <dbReference type="Proteomes" id="UP000624404"/>
    </source>
</evidence>
<reference evidence="2" key="1">
    <citation type="submission" date="2020-10" db="EMBL/GenBank/DDBJ databases">
        <authorList>
            <person name="Kusch S."/>
        </authorList>
    </citation>
    <scope>NUCLEOTIDE SEQUENCE</scope>
    <source>
        <strain evidence="2">SwB9</strain>
    </source>
</reference>
<evidence type="ECO:0000256" key="1">
    <source>
        <dbReference type="SAM" id="Phobius"/>
    </source>
</evidence>
<feature type="transmembrane region" description="Helical" evidence="1">
    <location>
        <begin position="41"/>
        <end position="61"/>
    </location>
</feature>
<dbReference type="AlphaFoldDB" id="A0A8H2ZPR5"/>
<gene>
    <name evidence="2" type="ORF">SCLTRI_LOCUS1993</name>
</gene>
<keyword evidence="1" id="KW-0472">Membrane</keyword>
<proteinExistence type="predicted"/>
<organism evidence="2 3">
    <name type="scientific">Sclerotinia trifoliorum</name>
    <dbReference type="NCBI Taxonomy" id="28548"/>
    <lineage>
        <taxon>Eukaryota</taxon>
        <taxon>Fungi</taxon>
        <taxon>Dikarya</taxon>
        <taxon>Ascomycota</taxon>
        <taxon>Pezizomycotina</taxon>
        <taxon>Leotiomycetes</taxon>
        <taxon>Helotiales</taxon>
        <taxon>Sclerotiniaceae</taxon>
        <taxon>Sclerotinia</taxon>
    </lineage>
</organism>
<keyword evidence="1" id="KW-0812">Transmembrane</keyword>